<keyword evidence="2" id="KW-1185">Reference proteome</keyword>
<dbReference type="AlphaFoldDB" id="A0A4C1XQM2"/>
<protein>
    <submittedName>
        <fullName evidence="1">Uncharacterized protein</fullName>
    </submittedName>
</protein>
<gene>
    <name evidence="1" type="ORF">EVAR_52127_1</name>
</gene>
<evidence type="ECO:0000313" key="1">
    <source>
        <dbReference type="EMBL" id="GBP65353.1"/>
    </source>
</evidence>
<comment type="caution">
    <text evidence="1">The sequence shown here is derived from an EMBL/GenBank/DDBJ whole genome shotgun (WGS) entry which is preliminary data.</text>
</comment>
<proteinExistence type="predicted"/>
<name>A0A4C1XQM2_EUMVA</name>
<accession>A0A4C1XQM2</accession>
<reference evidence="1 2" key="1">
    <citation type="journal article" date="2019" name="Commun. Biol.">
        <title>The bagworm genome reveals a unique fibroin gene that provides high tensile strength.</title>
        <authorList>
            <person name="Kono N."/>
            <person name="Nakamura H."/>
            <person name="Ohtoshi R."/>
            <person name="Tomita M."/>
            <person name="Numata K."/>
            <person name="Arakawa K."/>
        </authorList>
    </citation>
    <scope>NUCLEOTIDE SEQUENCE [LARGE SCALE GENOMIC DNA]</scope>
</reference>
<dbReference type="Proteomes" id="UP000299102">
    <property type="component" value="Unassembled WGS sequence"/>
</dbReference>
<organism evidence="1 2">
    <name type="scientific">Eumeta variegata</name>
    <name type="common">Bagworm moth</name>
    <name type="synonym">Eumeta japonica</name>
    <dbReference type="NCBI Taxonomy" id="151549"/>
    <lineage>
        <taxon>Eukaryota</taxon>
        <taxon>Metazoa</taxon>
        <taxon>Ecdysozoa</taxon>
        <taxon>Arthropoda</taxon>
        <taxon>Hexapoda</taxon>
        <taxon>Insecta</taxon>
        <taxon>Pterygota</taxon>
        <taxon>Neoptera</taxon>
        <taxon>Endopterygota</taxon>
        <taxon>Lepidoptera</taxon>
        <taxon>Glossata</taxon>
        <taxon>Ditrysia</taxon>
        <taxon>Tineoidea</taxon>
        <taxon>Psychidae</taxon>
        <taxon>Oiketicinae</taxon>
        <taxon>Eumeta</taxon>
    </lineage>
</organism>
<dbReference type="EMBL" id="BGZK01000926">
    <property type="protein sequence ID" value="GBP65353.1"/>
    <property type="molecule type" value="Genomic_DNA"/>
</dbReference>
<sequence>MQCPGSTLLPSSSFPAFPFHADATISPPISRRQSFRLDKAWHEAVVSLTVPSVRRQSDHRIIIKNKKKPAEVDAAAAHAGYRRPHVCLGTTDTHTSYDARYLSNRATLAVFRFPWEKLLMFNSNSRYLHNMAKFTRYLLTRE</sequence>
<evidence type="ECO:0000313" key="2">
    <source>
        <dbReference type="Proteomes" id="UP000299102"/>
    </source>
</evidence>